<dbReference type="GO" id="GO:0006891">
    <property type="term" value="P:intra-Golgi vesicle-mediated transport"/>
    <property type="evidence" value="ECO:0007669"/>
    <property type="project" value="TreeGrafter"/>
</dbReference>
<evidence type="ECO:0000256" key="2">
    <source>
        <dbReference type="ARBA" id="ARBA00006419"/>
    </source>
</evidence>
<evidence type="ECO:0000256" key="8">
    <source>
        <dbReference type="ARBA" id="ARBA00031347"/>
    </source>
</evidence>
<dbReference type="OMA" id="YRHTQHA"/>
<evidence type="ECO:0000256" key="7">
    <source>
        <dbReference type="ARBA" id="ARBA00023136"/>
    </source>
</evidence>
<dbReference type="AlphaFoldDB" id="U6M473"/>
<dbReference type="Pfam" id="PF04124">
    <property type="entry name" value="Dor1"/>
    <property type="match status" value="2"/>
</dbReference>
<dbReference type="EMBL" id="HG719242">
    <property type="protein sequence ID" value="CDJ57234.1"/>
    <property type="molecule type" value="Genomic_DNA"/>
</dbReference>
<evidence type="ECO:0000256" key="3">
    <source>
        <dbReference type="ARBA" id="ARBA00020983"/>
    </source>
</evidence>
<dbReference type="GO" id="GO:0000139">
    <property type="term" value="C:Golgi membrane"/>
    <property type="evidence" value="ECO:0007669"/>
    <property type="project" value="UniProtKB-SubCell"/>
</dbReference>
<dbReference type="OrthoDB" id="1661054at2759"/>
<dbReference type="GO" id="GO:0017119">
    <property type="term" value="C:Golgi transport complex"/>
    <property type="evidence" value="ECO:0007669"/>
    <property type="project" value="InterPro"/>
</dbReference>
<proteinExistence type="inferred from homology"/>
<accession>U6M473</accession>
<name>U6M473_EIMMA</name>
<dbReference type="GeneID" id="25334707"/>
<gene>
    <name evidence="9" type="ORF">EMWEY_00007210</name>
</gene>
<dbReference type="GO" id="GO:0015031">
    <property type="term" value="P:protein transport"/>
    <property type="evidence" value="ECO:0007669"/>
    <property type="project" value="UniProtKB-KW"/>
</dbReference>
<reference evidence="9" key="2">
    <citation type="submission" date="2013-10" db="EMBL/GenBank/DDBJ databases">
        <authorList>
            <person name="Aslett M."/>
        </authorList>
    </citation>
    <scope>NUCLEOTIDE SEQUENCE [LARGE SCALE GENOMIC DNA]</scope>
    <source>
        <strain evidence="9">Weybridge</strain>
    </source>
</reference>
<evidence type="ECO:0000256" key="6">
    <source>
        <dbReference type="ARBA" id="ARBA00023034"/>
    </source>
</evidence>
<evidence type="ECO:0000256" key="1">
    <source>
        <dbReference type="ARBA" id="ARBA00004395"/>
    </source>
</evidence>
<dbReference type="InterPro" id="IPR016159">
    <property type="entry name" value="Cullin_repeat-like_dom_sf"/>
</dbReference>
<dbReference type="PANTHER" id="PTHR21311:SF0">
    <property type="entry name" value="CONSERVED OLIGOMERIC GOLGI COMPLEX SUBUNIT 8"/>
    <property type="match status" value="1"/>
</dbReference>
<dbReference type="VEuPathDB" id="ToxoDB:EMWEY_00007210"/>
<dbReference type="SUPFAM" id="SSF74788">
    <property type="entry name" value="Cullin repeat-like"/>
    <property type="match status" value="1"/>
</dbReference>
<evidence type="ECO:0000256" key="5">
    <source>
        <dbReference type="ARBA" id="ARBA00022927"/>
    </source>
</evidence>
<evidence type="ECO:0000313" key="9">
    <source>
        <dbReference type="EMBL" id="CDJ57234.1"/>
    </source>
</evidence>
<dbReference type="Proteomes" id="UP000030763">
    <property type="component" value="Unassembled WGS sequence"/>
</dbReference>
<dbReference type="InterPro" id="IPR007255">
    <property type="entry name" value="COG8"/>
</dbReference>
<comment type="similarity">
    <text evidence="2">Belongs to the COG8 family.</text>
</comment>
<evidence type="ECO:0000313" key="10">
    <source>
        <dbReference type="Proteomes" id="UP000030763"/>
    </source>
</evidence>
<keyword evidence="10" id="KW-1185">Reference proteome</keyword>
<protein>
    <recommendedName>
        <fullName evidence="3">Conserved oligomeric Golgi complex subunit 8</fullName>
    </recommendedName>
    <alternativeName>
        <fullName evidence="8">Component of oligomeric Golgi complex 8</fullName>
    </alternativeName>
</protein>
<keyword evidence="4" id="KW-0813">Transport</keyword>
<reference evidence="9" key="1">
    <citation type="submission" date="2013-10" db="EMBL/GenBank/DDBJ databases">
        <title>Genomic analysis of the causative agents of coccidiosis in chickens.</title>
        <authorList>
            <person name="Reid A.J."/>
            <person name="Blake D."/>
            <person name="Billington K."/>
            <person name="Browne H."/>
            <person name="Dunn M."/>
            <person name="Hung S."/>
            <person name="Kawahara F."/>
            <person name="Miranda-Saavedra D."/>
            <person name="Mourier T."/>
            <person name="Nagra H."/>
            <person name="Otto T.D."/>
            <person name="Rawlings N."/>
            <person name="Sanchez A."/>
            <person name="Sanders M."/>
            <person name="Subramaniam C."/>
            <person name="Tay Y."/>
            <person name="Dear P."/>
            <person name="Doerig C."/>
            <person name="Gruber A."/>
            <person name="Parkinson J."/>
            <person name="Shirley M."/>
            <person name="Wan K.L."/>
            <person name="Berriman M."/>
            <person name="Tomley F."/>
            <person name="Pain A."/>
        </authorList>
    </citation>
    <scope>NUCLEOTIDE SEQUENCE [LARGE SCALE GENOMIC DNA]</scope>
    <source>
        <strain evidence="9">Weybridge</strain>
    </source>
</reference>
<dbReference type="PANTHER" id="PTHR21311">
    <property type="entry name" value="CONSERVED OLIGOMERIC GOLGI COMPLEX COMPONENT 8"/>
    <property type="match status" value="1"/>
</dbReference>
<dbReference type="RefSeq" id="XP_013333884.1">
    <property type="nucleotide sequence ID" value="XM_013478430.1"/>
</dbReference>
<evidence type="ECO:0000256" key="4">
    <source>
        <dbReference type="ARBA" id="ARBA00022448"/>
    </source>
</evidence>
<sequence>MASACSAVDRGHGFGKDEAMKLGDFWGTNKHAVPSKPKHETAYSEQLDAHHRTQLDMAKSLGIEEFLKMASDDLCRQPALLHTQVEKLVNVQDELAVQNCSLFLASSKALSNLSSSINSLSATLAEMEHCIQPLHSCLKQFGTESNAASTDEASLHTLVSTQSSVSGLLDLPSLVLKCSNGGLHDEAVDALMLADEVCKALYSCVGLAADRDSSMLIVKEVHQNAVVHAPAFVHTCQMKEARTSCMKTLLRLLGQHAQLSPSMKLIGPLRRLSCSEEQLRMQYLRRRDAEISRQRRNAEGSCETDPAHGLCAASELLRVDVLQTAINYRAIFGSTDGRLSAWLAEQVHWFVTLVDKELLQRSGIADSADDFKGIGPLLDLAALEASVAQANLRNVPNFRVGLLDLATIFRQVYNAASAFRRVQCYFFPVVALAFDRYVAAVHRQRVEGIAVAFSQSIDEYDWLPSTAHLSLLGASPWFHSALSANRSCVFLLRHAPLSNLYNSTLEVANAFQECPISTTAAGVMTLIRNLLALCIRKLISVKPGSRGAFEDEINAVEHALVQKESGCEGSAKRQAEFFVLCDIFATVLLPAVAKQLSSTFPVGTDLDTEELRLLMEEADLCHIPNPFMETCSTCDQQATDHDCLKNASAVVP</sequence>
<keyword evidence="5" id="KW-0653">Protein transport</keyword>
<keyword evidence="6" id="KW-0333">Golgi apparatus</keyword>
<comment type="subcellular location">
    <subcellularLocation>
        <location evidence="1">Golgi apparatus membrane</location>
        <topology evidence="1">Peripheral membrane protein</topology>
    </subcellularLocation>
</comment>
<keyword evidence="7" id="KW-0472">Membrane</keyword>
<organism evidence="9 10">
    <name type="scientific">Eimeria maxima</name>
    <name type="common">Coccidian parasite</name>
    <dbReference type="NCBI Taxonomy" id="5804"/>
    <lineage>
        <taxon>Eukaryota</taxon>
        <taxon>Sar</taxon>
        <taxon>Alveolata</taxon>
        <taxon>Apicomplexa</taxon>
        <taxon>Conoidasida</taxon>
        <taxon>Coccidia</taxon>
        <taxon>Eucoccidiorida</taxon>
        <taxon>Eimeriorina</taxon>
        <taxon>Eimeriidae</taxon>
        <taxon>Eimeria</taxon>
    </lineage>
</organism>